<dbReference type="Pfam" id="PF14438">
    <property type="entry name" value="SM-ATX"/>
    <property type="match status" value="1"/>
</dbReference>
<dbReference type="GO" id="GO:0010494">
    <property type="term" value="C:cytoplasmic stress granule"/>
    <property type="evidence" value="ECO:0007669"/>
    <property type="project" value="TreeGrafter"/>
</dbReference>
<gene>
    <name evidence="3" type="primary">PmUG01_13024600</name>
    <name evidence="3" type="ORF">PMUG01_13024600</name>
</gene>
<evidence type="ECO:0000313" key="4">
    <source>
        <dbReference type="Proteomes" id="UP000219813"/>
    </source>
</evidence>
<dbReference type="AlphaFoldDB" id="A0A1D3TCS6"/>
<protein>
    <submittedName>
        <fullName evidence="3">Ataxin-2 like protein, putative</fullName>
    </submittedName>
</protein>
<dbReference type="RefSeq" id="XP_028863632.1">
    <property type="nucleotide sequence ID" value="XM_029007220.1"/>
</dbReference>
<evidence type="ECO:0000259" key="2">
    <source>
        <dbReference type="SMART" id="SM01272"/>
    </source>
</evidence>
<dbReference type="InterPro" id="IPR045117">
    <property type="entry name" value="ATXN2-like"/>
</dbReference>
<feature type="compositionally biased region" description="Basic residues" evidence="1">
    <location>
        <begin position="313"/>
        <end position="323"/>
    </location>
</feature>
<dbReference type="InterPro" id="IPR009604">
    <property type="entry name" value="LsmAD_domain"/>
</dbReference>
<proteinExistence type="predicted"/>
<dbReference type="EMBL" id="LT594634">
    <property type="protein sequence ID" value="SCP02599.1"/>
    <property type="molecule type" value="Genomic_DNA"/>
</dbReference>
<dbReference type="GO" id="GO:0003729">
    <property type="term" value="F:mRNA binding"/>
    <property type="evidence" value="ECO:0007669"/>
    <property type="project" value="TreeGrafter"/>
</dbReference>
<dbReference type="Pfam" id="PF06741">
    <property type="entry name" value="LsmAD"/>
    <property type="match status" value="1"/>
</dbReference>
<feature type="region of interest" description="Disordered" evidence="1">
    <location>
        <begin position="285"/>
        <end position="325"/>
    </location>
</feature>
<dbReference type="OMA" id="MHADKIA"/>
<dbReference type="Proteomes" id="UP000219813">
    <property type="component" value="Chromosome 13"/>
</dbReference>
<reference evidence="3 4" key="1">
    <citation type="submission" date="2016-06" db="EMBL/GenBank/DDBJ databases">
        <authorList>
            <consortium name="Pathogen Informatics"/>
        </authorList>
    </citation>
    <scope>NUCLEOTIDE SEQUENCE [LARGE SCALE GENOMIC DNA]</scope>
</reference>
<feature type="domain" description="LsmAD" evidence="2">
    <location>
        <begin position="176"/>
        <end position="242"/>
    </location>
</feature>
<evidence type="ECO:0000313" key="3">
    <source>
        <dbReference type="EMBL" id="SCP02599.1"/>
    </source>
</evidence>
<keyword evidence="4" id="KW-1185">Reference proteome</keyword>
<sequence>MKKSESGNSQDMHLKNVNQERLAHVMACLIGNEVNVHMKDGNEIRGLFHAYNSTLKEDKKQVDISLNFARVLPKDEKVSGPINKAMIIPENLYTIIVGKNIKLDLKDPDEVKNLNEKFKLDGDISEKKKKFNSSIVNRELKRWVCDSNDFDDSKLKLDEENINEPWDQFEHNRKLYGVTTTYKEEIYTTNLDINKIPQYVKVHADKIAKELEYRGIHLDPEDAERDNKDLDEEDLFGAVRQNKEKFTKNQKFKKEENKYKQNQAKSNQFTIKDLKEKIQLVKKENEKKYPTNKQKKINFSISSSNDENNSSNRKNKVSSKKPVNKNSDFIGINALNLEPALPKLDDKTRIEWIMFKNKTKNKSSNKKDKSTEKQEFITASREFNEKLTNKMNLNAKMSNTKLNKGYAVLNQFYIDNQKNESSITEKVKYNNTHETDENKMQGNGSVLNINNMNYNKSNVNTNAVLNNSNMHPYDAYVLNYNNFNAMKNNMIGHMDYYQNVTQLPDAQNQKYPYAHPNFYKNGGVRPPYQNMNLDMMLNKFHNSMNNIPSKGHAHQKSNSELCPFPVKAAASKHLFDKLISNALRLSEEEDYVNSPLEFNSTQKLSYRNILGEIASLDSINSCQEANNFSNNIPMQQNISNVLVNFPFIPIMNPAVNNRFLENPHYLSPYFRNYYPNNSTPVNTNNAYFFNMPLTNVDVNYSSNKNMNLYPPRNLHAQNSHINFPIPSHISSNINYAVNNNNSLNIISNSNAPNPNLNIPPYVPEFVHMNMQKYPNHQSVPVPFFPQYQYQNYYTSPTHGMNNA</sequence>
<dbReference type="GeneID" id="39870957"/>
<feature type="compositionally biased region" description="Low complexity" evidence="1">
    <location>
        <begin position="298"/>
        <end position="312"/>
    </location>
</feature>
<evidence type="ECO:0000256" key="1">
    <source>
        <dbReference type="SAM" id="MobiDB-lite"/>
    </source>
</evidence>
<dbReference type="KEGG" id="pmal:PMUG01_13024600"/>
<dbReference type="OrthoDB" id="2275718at2759"/>
<name>A0A1D3TCS6_PLAMA</name>
<dbReference type="VEuPathDB" id="PlasmoDB:PmUG01_13024600"/>
<dbReference type="InterPro" id="IPR025852">
    <property type="entry name" value="SM_dom_ATX"/>
</dbReference>
<dbReference type="PANTHER" id="PTHR12854">
    <property type="entry name" value="ATAXIN 2-RELATED"/>
    <property type="match status" value="1"/>
</dbReference>
<dbReference type="GO" id="GO:0034063">
    <property type="term" value="P:stress granule assembly"/>
    <property type="evidence" value="ECO:0007669"/>
    <property type="project" value="TreeGrafter"/>
</dbReference>
<dbReference type="PANTHER" id="PTHR12854:SF7">
    <property type="entry name" value="ATAXIN-2 HOMOLOG"/>
    <property type="match status" value="1"/>
</dbReference>
<dbReference type="SMART" id="SM01272">
    <property type="entry name" value="LsmAD"/>
    <property type="match status" value="1"/>
</dbReference>
<organism evidence="3 4">
    <name type="scientific">Plasmodium malariae</name>
    <dbReference type="NCBI Taxonomy" id="5858"/>
    <lineage>
        <taxon>Eukaryota</taxon>
        <taxon>Sar</taxon>
        <taxon>Alveolata</taxon>
        <taxon>Apicomplexa</taxon>
        <taxon>Aconoidasida</taxon>
        <taxon>Haemosporida</taxon>
        <taxon>Plasmodiidae</taxon>
        <taxon>Plasmodium</taxon>
        <taxon>Plasmodium (Plasmodium)</taxon>
    </lineage>
</organism>
<accession>A0A1D3TCS6</accession>